<keyword evidence="3" id="KW-1185">Reference proteome</keyword>
<gene>
    <name evidence="2" type="ORF">CEXT_461561</name>
</gene>
<accession>A0AAV4Q622</accession>
<sequence length="100" mass="11764">MSTVQSRTYVKIMFGCVFLLLLMMFSFLLLLALGVLHVTIPVYRDKYVFEKLDILLSISHLVFSEEDGGEYFKRWGYFSRFVFRSAHSKNARINCLFFNS</sequence>
<name>A0AAV4Q622_CAEEX</name>
<dbReference type="EMBL" id="BPLR01005768">
    <property type="protein sequence ID" value="GIY04905.1"/>
    <property type="molecule type" value="Genomic_DNA"/>
</dbReference>
<dbReference type="AlphaFoldDB" id="A0AAV4Q622"/>
<keyword evidence="1" id="KW-1133">Transmembrane helix</keyword>
<evidence type="ECO:0000313" key="2">
    <source>
        <dbReference type="EMBL" id="GIY04905.1"/>
    </source>
</evidence>
<keyword evidence="1" id="KW-0812">Transmembrane</keyword>
<protein>
    <submittedName>
        <fullName evidence="2">Uncharacterized protein</fullName>
    </submittedName>
</protein>
<reference evidence="2 3" key="1">
    <citation type="submission" date="2021-06" db="EMBL/GenBank/DDBJ databases">
        <title>Caerostris extrusa draft genome.</title>
        <authorList>
            <person name="Kono N."/>
            <person name="Arakawa K."/>
        </authorList>
    </citation>
    <scope>NUCLEOTIDE SEQUENCE [LARGE SCALE GENOMIC DNA]</scope>
</reference>
<keyword evidence="1" id="KW-0472">Membrane</keyword>
<proteinExistence type="predicted"/>
<evidence type="ECO:0000256" key="1">
    <source>
        <dbReference type="SAM" id="Phobius"/>
    </source>
</evidence>
<organism evidence="2 3">
    <name type="scientific">Caerostris extrusa</name>
    <name type="common">Bark spider</name>
    <name type="synonym">Caerostris bankana</name>
    <dbReference type="NCBI Taxonomy" id="172846"/>
    <lineage>
        <taxon>Eukaryota</taxon>
        <taxon>Metazoa</taxon>
        <taxon>Ecdysozoa</taxon>
        <taxon>Arthropoda</taxon>
        <taxon>Chelicerata</taxon>
        <taxon>Arachnida</taxon>
        <taxon>Araneae</taxon>
        <taxon>Araneomorphae</taxon>
        <taxon>Entelegynae</taxon>
        <taxon>Araneoidea</taxon>
        <taxon>Araneidae</taxon>
        <taxon>Caerostris</taxon>
    </lineage>
</organism>
<dbReference type="Proteomes" id="UP001054945">
    <property type="component" value="Unassembled WGS sequence"/>
</dbReference>
<evidence type="ECO:0000313" key="3">
    <source>
        <dbReference type="Proteomes" id="UP001054945"/>
    </source>
</evidence>
<comment type="caution">
    <text evidence="2">The sequence shown here is derived from an EMBL/GenBank/DDBJ whole genome shotgun (WGS) entry which is preliminary data.</text>
</comment>
<feature type="transmembrane region" description="Helical" evidence="1">
    <location>
        <begin position="12"/>
        <end position="36"/>
    </location>
</feature>